<keyword evidence="5" id="KW-0539">Nucleus</keyword>
<comment type="similarity">
    <text evidence="3">Belongs to the CENP-I/CTF3 family.</text>
</comment>
<sequence>MPHHDVDVDIPDADHTLDLPDDLAALIGDLEAASHIPAKRRTADIKPTVTAAAQLMYQHGVLPDELARLADLLTLRSHLAQASLAELVRNLYPAAHVADEVVLRFVGALGHGQLKPTLPLQAQYLRWLVMVYPVLENPSVLSQAYSVLFNLLDTAAIRIQTLLNLTRQTGGDPNLTGLLRVFKNYYPEIIVGDITKGRAASFKHPDSAWAQRLDDIQRQHAQRQVDTAVRNGFSVNHGVFQRLRGVKVVVPDVRTMHAQENSVTLEEIDSADSLVNKLEKIELPTQLVAVLADPLLQKLLLLRPDAEASSRISNWLMACLGDVAAGDADADIFLDMVDVIHEYALATKTLPPILVTFFEQFLSVWDGSSKRDKVLKTLSFVPLMEFQELHKILRALERAMLDNTPLSQLSLLRFYTSLLERWHITVQAAPSLDSLPLDSVTHVIEYVHPLSLTVTQTSPTVGAYLDVLDFYEALASLCSSPKLLPVLDISIPPPLLVYLTFFSPSLVITSRLCGILATYKRAWEAVMSPAVPRQLSVREREHINIFNGFLMDLCNCLWRGRAFATSDTNAKGCLLPASARAALEQYVTARDPDVLSLATAFDLSHSPLLCLRSISYLRELEDKAAADGGGGIRARHAGPVTQVSLGRLANRGGLRLSWQDYRAGVLAHLEEKGFPGIQELMYNTMKNLMRARQA</sequence>
<evidence type="ECO:0000313" key="8">
    <source>
        <dbReference type="Proteomes" id="UP001583172"/>
    </source>
</evidence>
<dbReference type="PANTHER" id="PTHR48208:SF2">
    <property type="entry name" value="CENTROMERE PROTEIN I"/>
    <property type="match status" value="1"/>
</dbReference>
<dbReference type="InterPro" id="IPR012485">
    <property type="entry name" value="CENP-I"/>
</dbReference>
<evidence type="ECO:0000313" key="7">
    <source>
        <dbReference type="EMBL" id="KAL1837191.1"/>
    </source>
</evidence>
<name>A0ABR3V6U5_HUMIN</name>
<comment type="subcellular location">
    <subcellularLocation>
        <location evidence="2">Chromosome</location>
        <location evidence="2">Centromere</location>
    </subcellularLocation>
    <subcellularLocation>
        <location evidence="1">Nucleus</location>
    </subcellularLocation>
</comment>
<evidence type="ECO:0000256" key="1">
    <source>
        <dbReference type="ARBA" id="ARBA00004123"/>
    </source>
</evidence>
<accession>A0ABR3V6U5</accession>
<evidence type="ECO:0000256" key="3">
    <source>
        <dbReference type="ARBA" id="ARBA00005470"/>
    </source>
</evidence>
<evidence type="ECO:0000256" key="6">
    <source>
        <dbReference type="ARBA" id="ARBA00023328"/>
    </source>
</evidence>
<keyword evidence="6" id="KW-0137">Centromere</keyword>
<dbReference type="EMBL" id="JAZGSY010000319">
    <property type="protein sequence ID" value="KAL1837191.1"/>
    <property type="molecule type" value="Genomic_DNA"/>
</dbReference>
<proteinExistence type="inferred from homology"/>
<dbReference type="CDD" id="cd22647">
    <property type="entry name" value="CTF3_NTD_HEAT"/>
    <property type="match status" value="1"/>
</dbReference>
<evidence type="ECO:0000256" key="4">
    <source>
        <dbReference type="ARBA" id="ARBA00022454"/>
    </source>
</evidence>
<comment type="caution">
    <text evidence="7">The sequence shown here is derived from an EMBL/GenBank/DDBJ whole genome shotgun (WGS) entry which is preliminary data.</text>
</comment>
<dbReference type="Proteomes" id="UP001583172">
    <property type="component" value="Unassembled WGS sequence"/>
</dbReference>
<evidence type="ECO:0000256" key="2">
    <source>
        <dbReference type="ARBA" id="ARBA00004584"/>
    </source>
</evidence>
<keyword evidence="4" id="KW-0158">Chromosome</keyword>
<organism evidence="7 8">
    <name type="scientific">Humicola insolens</name>
    <name type="common">Soft-rot fungus</name>
    <dbReference type="NCBI Taxonomy" id="85995"/>
    <lineage>
        <taxon>Eukaryota</taxon>
        <taxon>Fungi</taxon>
        <taxon>Dikarya</taxon>
        <taxon>Ascomycota</taxon>
        <taxon>Pezizomycotina</taxon>
        <taxon>Sordariomycetes</taxon>
        <taxon>Sordariomycetidae</taxon>
        <taxon>Sordariales</taxon>
        <taxon>Chaetomiaceae</taxon>
        <taxon>Mycothermus</taxon>
    </lineage>
</organism>
<evidence type="ECO:0000256" key="5">
    <source>
        <dbReference type="ARBA" id="ARBA00023242"/>
    </source>
</evidence>
<protein>
    <recommendedName>
        <fullName evidence="9">Mis6 domain-containing protein</fullName>
    </recommendedName>
</protein>
<gene>
    <name evidence="7" type="ORF">VTJ49DRAFT_4163</name>
</gene>
<evidence type="ECO:0008006" key="9">
    <source>
        <dbReference type="Google" id="ProtNLM"/>
    </source>
</evidence>
<dbReference type="PANTHER" id="PTHR48208">
    <property type="entry name" value="CENTROMERE PROTEIN I"/>
    <property type="match status" value="1"/>
</dbReference>
<keyword evidence="8" id="KW-1185">Reference proteome</keyword>
<reference evidence="7 8" key="1">
    <citation type="journal article" date="2024" name="Commun. Biol.">
        <title>Comparative genomic analysis of thermophilic fungi reveals convergent evolutionary adaptations and gene losses.</title>
        <authorList>
            <person name="Steindorff A.S."/>
            <person name="Aguilar-Pontes M.V."/>
            <person name="Robinson A.J."/>
            <person name="Andreopoulos B."/>
            <person name="LaButti K."/>
            <person name="Kuo A."/>
            <person name="Mondo S."/>
            <person name="Riley R."/>
            <person name="Otillar R."/>
            <person name="Haridas S."/>
            <person name="Lipzen A."/>
            <person name="Grimwood J."/>
            <person name="Schmutz J."/>
            <person name="Clum A."/>
            <person name="Reid I.D."/>
            <person name="Moisan M.C."/>
            <person name="Butler G."/>
            <person name="Nguyen T.T.M."/>
            <person name="Dewar K."/>
            <person name="Conant G."/>
            <person name="Drula E."/>
            <person name="Henrissat B."/>
            <person name="Hansel C."/>
            <person name="Singer S."/>
            <person name="Hutchinson M.I."/>
            <person name="de Vries R.P."/>
            <person name="Natvig D.O."/>
            <person name="Powell A.J."/>
            <person name="Tsang A."/>
            <person name="Grigoriev I.V."/>
        </authorList>
    </citation>
    <scope>NUCLEOTIDE SEQUENCE [LARGE SCALE GENOMIC DNA]</scope>
    <source>
        <strain evidence="7 8">CBS 620.91</strain>
    </source>
</reference>
<dbReference type="Pfam" id="PF07778">
    <property type="entry name" value="CENP-I"/>
    <property type="match status" value="1"/>
</dbReference>